<dbReference type="Gene3D" id="1.10.10.10">
    <property type="entry name" value="Winged helix-like DNA-binding domain superfamily/Winged helix DNA-binding domain"/>
    <property type="match status" value="1"/>
</dbReference>
<dbReference type="GO" id="GO:0003700">
    <property type="term" value="F:DNA-binding transcription factor activity"/>
    <property type="evidence" value="ECO:0007669"/>
    <property type="project" value="InterPro"/>
</dbReference>
<comment type="similarity">
    <text evidence="1">Belongs to the LysR transcriptional regulatory family.</text>
</comment>
<evidence type="ECO:0000313" key="6">
    <source>
        <dbReference type="EMBL" id="PRD40661.1"/>
    </source>
</evidence>
<feature type="domain" description="HTH lysR-type" evidence="5">
    <location>
        <begin position="1"/>
        <end position="58"/>
    </location>
</feature>
<keyword evidence="4" id="KW-0804">Transcription</keyword>
<dbReference type="InterPro" id="IPR036388">
    <property type="entry name" value="WH-like_DNA-bd_sf"/>
</dbReference>
<sequence>MDWNLVKVFLAVCETGSQVQAAKRIGLSHATVFRHISALEEQTGTRLFERVKGRFVLTDAGDEMREIGLGIAQSFEAIDRRVSGRDGSAEGIVCLTAPRSFSDAVLPHYLADFCDAHPNIQVELLVSNQEMNMSDRSADIALRVAQSPPDHLWGRRVLSIDWAVYAAPSYLKSTPPLTGADDLAGHGLIAPAGQLLRHPAFRTALSQKQPLTAIKCDDLTTMACLAAKGCGVALLPDDLRRPDLKRCFTYPAATANTLWVLTHPDLRSVRRISLLMGFLANAFNRDPRWNGVTAHSHHTSKISS</sequence>
<evidence type="ECO:0000256" key="3">
    <source>
        <dbReference type="ARBA" id="ARBA00023125"/>
    </source>
</evidence>
<proteinExistence type="inferred from homology"/>
<keyword evidence="7" id="KW-1185">Reference proteome</keyword>
<dbReference type="InterPro" id="IPR000847">
    <property type="entry name" value="LysR_HTH_N"/>
</dbReference>
<comment type="caution">
    <text evidence="6">The sequence shown here is derived from an EMBL/GenBank/DDBJ whole genome shotgun (WGS) entry which is preliminary data.</text>
</comment>
<name>A0A2S9IJF3_9HYPH</name>
<gene>
    <name evidence="6" type="ORF">C5748_25690</name>
</gene>
<dbReference type="GO" id="GO:0043565">
    <property type="term" value="F:sequence-specific DNA binding"/>
    <property type="evidence" value="ECO:0007669"/>
    <property type="project" value="TreeGrafter"/>
</dbReference>
<dbReference type="InterPro" id="IPR005119">
    <property type="entry name" value="LysR_subst-bd"/>
</dbReference>
<dbReference type="EMBL" id="PVBR01000035">
    <property type="protein sequence ID" value="PRD40661.1"/>
    <property type="molecule type" value="Genomic_DNA"/>
</dbReference>
<accession>A0A2S9IJF3</accession>
<evidence type="ECO:0000256" key="2">
    <source>
        <dbReference type="ARBA" id="ARBA00023015"/>
    </source>
</evidence>
<dbReference type="Pfam" id="PF03466">
    <property type="entry name" value="LysR_substrate"/>
    <property type="match status" value="1"/>
</dbReference>
<dbReference type="Gene3D" id="3.40.190.290">
    <property type="match status" value="1"/>
</dbReference>
<organism evidence="6 7">
    <name type="scientific">Phyllobacterium phragmitis</name>
    <dbReference type="NCBI Taxonomy" id="2670329"/>
    <lineage>
        <taxon>Bacteria</taxon>
        <taxon>Pseudomonadati</taxon>
        <taxon>Pseudomonadota</taxon>
        <taxon>Alphaproteobacteria</taxon>
        <taxon>Hyphomicrobiales</taxon>
        <taxon>Phyllobacteriaceae</taxon>
        <taxon>Phyllobacterium</taxon>
    </lineage>
</organism>
<keyword evidence="2" id="KW-0805">Transcription regulation</keyword>
<evidence type="ECO:0000259" key="5">
    <source>
        <dbReference type="PROSITE" id="PS50931"/>
    </source>
</evidence>
<reference evidence="6 7" key="1">
    <citation type="submission" date="2018-02" db="EMBL/GenBank/DDBJ databases">
        <title>The draft genome of Phyllobacterium sp. 1N-3.</title>
        <authorList>
            <person name="Liu L."/>
            <person name="Li L."/>
            <person name="Zhang X."/>
            <person name="Wang T."/>
            <person name="Liang L."/>
        </authorList>
    </citation>
    <scope>NUCLEOTIDE SEQUENCE [LARGE SCALE GENOMIC DNA]</scope>
    <source>
        <strain evidence="6 7">1N-3</strain>
    </source>
</reference>
<dbReference type="PROSITE" id="PS50931">
    <property type="entry name" value="HTH_LYSR"/>
    <property type="match status" value="1"/>
</dbReference>
<dbReference type="SUPFAM" id="SSF53850">
    <property type="entry name" value="Periplasmic binding protein-like II"/>
    <property type="match status" value="1"/>
</dbReference>
<keyword evidence="3" id="KW-0238">DNA-binding</keyword>
<dbReference type="SUPFAM" id="SSF46785">
    <property type="entry name" value="Winged helix' DNA-binding domain"/>
    <property type="match status" value="1"/>
</dbReference>
<dbReference type="InterPro" id="IPR036390">
    <property type="entry name" value="WH_DNA-bd_sf"/>
</dbReference>
<protein>
    <submittedName>
        <fullName evidence="6">LysR family transcriptional regulator</fullName>
    </submittedName>
</protein>
<dbReference type="InterPro" id="IPR058163">
    <property type="entry name" value="LysR-type_TF_proteobact-type"/>
</dbReference>
<dbReference type="AlphaFoldDB" id="A0A2S9IJF3"/>
<evidence type="ECO:0000313" key="7">
    <source>
        <dbReference type="Proteomes" id="UP000239434"/>
    </source>
</evidence>
<dbReference type="GO" id="GO:0006351">
    <property type="term" value="P:DNA-templated transcription"/>
    <property type="evidence" value="ECO:0007669"/>
    <property type="project" value="TreeGrafter"/>
</dbReference>
<evidence type="ECO:0000256" key="1">
    <source>
        <dbReference type="ARBA" id="ARBA00009437"/>
    </source>
</evidence>
<dbReference type="Pfam" id="PF00126">
    <property type="entry name" value="HTH_1"/>
    <property type="match status" value="1"/>
</dbReference>
<dbReference type="PANTHER" id="PTHR30537">
    <property type="entry name" value="HTH-TYPE TRANSCRIPTIONAL REGULATOR"/>
    <property type="match status" value="1"/>
</dbReference>
<evidence type="ECO:0000256" key="4">
    <source>
        <dbReference type="ARBA" id="ARBA00023163"/>
    </source>
</evidence>
<dbReference type="PANTHER" id="PTHR30537:SF3">
    <property type="entry name" value="TRANSCRIPTIONAL REGULATORY PROTEIN"/>
    <property type="match status" value="1"/>
</dbReference>
<dbReference type="Proteomes" id="UP000239434">
    <property type="component" value="Unassembled WGS sequence"/>
</dbReference>